<dbReference type="AlphaFoldDB" id="A0A9D3PMZ6"/>
<evidence type="ECO:0000256" key="3">
    <source>
        <dbReference type="ARBA" id="ARBA00022490"/>
    </source>
</evidence>
<dbReference type="Gene3D" id="1.20.120.230">
    <property type="entry name" value="Alpha-catenin/vinculin-like"/>
    <property type="match status" value="1"/>
</dbReference>
<keyword evidence="6" id="KW-1185">Reference proteome</keyword>
<dbReference type="GO" id="GO:0051015">
    <property type="term" value="F:actin filament binding"/>
    <property type="evidence" value="ECO:0007669"/>
    <property type="project" value="InterPro"/>
</dbReference>
<dbReference type="GO" id="GO:0016477">
    <property type="term" value="P:cell migration"/>
    <property type="evidence" value="ECO:0007669"/>
    <property type="project" value="TreeGrafter"/>
</dbReference>
<dbReference type="GO" id="GO:0008013">
    <property type="term" value="F:beta-catenin binding"/>
    <property type="evidence" value="ECO:0007669"/>
    <property type="project" value="TreeGrafter"/>
</dbReference>
<dbReference type="SUPFAM" id="SSF47220">
    <property type="entry name" value="alpha-catenin/vinculin-like"/>
    <property type="match status" value="1"/>
</dbReference>
<dbReference type="GO" id="GO:0005737">
    <property type="term" value="C:cytoplasm"/>
    <property type="evidence" value="ECO:0007669"/>
    <property type="project" value="UniProtKB-SubCell"/>
</dbReference>
<evidence type="ECO:0000313" key="6">
    <source>
        <dbReference type="Proteomes" id="UP001046870"/>
    </source>
</evidence>
<proteinExistence type="inferred from homology"/>
<evidence type="ECO:0000256" key="2">
    <source>
        <dbReference type="ARBA" id="ARBA00008376"/>
    </source>
</evidence>
<evidence type="ECO:0000256" key="4">
    <source>
        <dbReference type="SAM" id="MobiDB-lite"/>
    </source>
</evidence>
<dbReference type="OrthoDB" id="29742at2759"/>
<comment type="caution">
    <text evidence="5">The sequence shown here is derived from an EMBL/GenBank/DDBJ whole genome shotgun (WGS) entry which is preliminary data.</text>
</comment>
<organism evidence="5 6">
    <name type="scientific">Megalops atlanticus</name>
    <name type="common">Tarpon</name>
    <name type="synonym">Clupea gigantea</name>
    <dbReference type="NCBI Taxonomy" id="7932"/>
    <lineage>
        <taxon>Eukaryota</taxon>
        <taxon>Metazoa</taxon>
        <taxon>Chordata</taxon>
        <taxon>Craniata</taxon>
        <taxon>Vertebrata</taxon>
        <taxon>Euteleostomi</taxon>
        <taxon>Actinopterygii</taxon>
        <taxon>Neopterygii</taxon>
        <taxon>Teleostei</taxon>
        <taxon>Elopiformes</taxon>
        <taxon>Megalopidae</taxon>
        <taxon>Megalops</taxon>
    </lineage>
</organism>
<feature type="region of interest" description="Disordered" evidence="4">
    <location>
        <begin position="322"/>
        <end position="384"/>
    </location>
</feature>
<dbReference type="Proteomes" id="UP001046870">
    <property type="component" value="Chromosome 16"/>
</dbReference>
<gene>
    <name evidence="5" type="ORF">MATL_G00187760</name>
</gene>
<keyword evidence="3" id="KW-0963">Cytoplasm</keyword>
<dbReference type="InterPro" id="IPR036723">
    <property type="entry name" value="Alpha-catenin/vinculin-like_sf"/>
</dbReference>
<comment type="subcellular location">
    <subcellularLocation>
        <location evidence="1">Cytoplasm</location>
    </subcellularLocation>
</comment>
<dbReference type="GO" id="GO:0005912">
    <property type="term" value="C:adherens junction"/>
    <property type="evidence" value="ECO:0007669"/>
    <property type="project" value="TreeGrafter"/>
</dbReference>
<sequence>MSSDIAVKGEHHESIATLHSKLKKAQTNTKHLAELASSAPDKPDKLEGPCILWALSIQVLLNSLDKILGAEVLSRPGQTIRYQVTPQKRLAVMSENSLRIQEAARLTSSHCKNHITVQKMTALQEEVKALTEAYLQAADDLGTVPLSGVYQLAKSEVLQRQLLIKMKVLSGIISKINKEYTDSVQNVVCLAVLAATIDSKDHERIEEAQANFERDAESLLGNVKTATQSVQDCLSYIRDPRIRANLRSINEHLSFQMSDILSRARQMVETQDIGDMPNVEIQTQYWSAEAHFLVAEIDKMEGIHSATKQVVRLNLQGRHTSKTQDTLSEFLPNQKGETHPGSAIGSSQANHPTGPKTTEQDMQSPPSPKQETRMIGRGITTSRGAPSLTYTSLFLKRETDKWDPQNNRIIQVTRDMAEKIYHMAQYLRKKGPIQSKEAFVSTAKDVVTSCKSVTQFVRVIADHCLDESCRDDLSLIVDQILTVTNQLTIISRSDVIRALFVT</sequence>
<dbReference type="PANTHER" id="PTHR18914">
    <property type="entry name" value="ALPHA CATENIN"/>
    <property type="match status" value="1"/>
</dbReference>
<reference evidence="5" key="1">
    <citation type="submission" date="2021-01" db="EMBL/GenBank/DDBJ databases">
        <authorList>
            <person name="Zahm M."/>
            <person name="Roques C."/>
            <person name="Cabau C."/>
            <person name="Klopp C."/>
            <person name="Donnadieu C."/>
            <person name="Jouanno E."/>
            <person name="Lampietro C."/>
            <person name="Louis A."/>
            <person name="Herpin A."/>
            <person name="Echchiki A."/>
            <person name="Berthelot C."/>
            <person name="Parey E."/>
            <person name="Roest-Crollius H."/>
            <person name="Braasch I."/>
            <person name="Postlethwait J."/>
            <person name="Bobe J."/>
            <person name="Montfort J."/>
            <person name="Bouchez O."/>
            <person name="Begum T."/>
            <person name="Mejri S."/>
            <person name="Adams A."/>
            <person name="Chen W.-J."/>
            <person name="Guiguen Y."/>
        </authorList>
    </citation>
    <scope>NUCLEOTIDE SEQUENCE</scope>
    <source>
        <strain evidence="5">YG-15Mar2019-1</strain>
        <tissue evidence="5">Brain</tissue>
    </source>
</reference>
<dbReference type="Pfam" id="PF01044">
    <property type="entry name" value="Vinculin"/>
    <property type="match status" value="1"/>
</dbReference>
<name>A0A9D3PMZ6_MEGAT</name>
<evidence type="ECO:0000313" key="5">
    <source>
        <dbReference type="EMBL" id="KAG7462724.1"/>
    </source>
</evidence>
<evidence type="ECO:0008006" key="7">
    <source>
        <dbReference type="Google" id="ProtNLM"/>
    </source>
</evidence>
<dbReference type="EMBL" id="JAFDVH010000016">
    <property type="protein sequence ID" value="KAG7462724.1"/>
    <property type="molecule type" value="Genomic_DNA"/>
</dbReference>
<feature type="compositionally biased region" description="Polar residues" evidence="4">
    <location>
        <begin position="344"/>
        <end position="364"/>
    </location>
</feature>
<dbReference type="GO" id="GO:0016342">
    <property type="term" value="C:catenin complex"/>
    <property type="evidence" value="ECO:0007669"/>
    <property type="project" value="TreeGrafter"/>
</dbReference>
<evidence type="ECO:0000256" key="1">
    <source>
        <dbReference type="ARBA" id="ARBA00004496"/>
    </source>
</evidence>
<comment type="similarity">
    <text evidence="2">Belongs to the vinculin/alpha-catenin family.</text>
</comment>
<accession>A0A9D3PMZ6</accession>
<protein>
    <recommendedName>
        <fullName evidence="7">Vinculin</fullName>
    </recommendedName>
</protein>
<dbReference type="InterPro" id="IPR006077">
    <property type="entry name" value="Vinculin/catenin"/>
</dbReference>
<dbReference type="PANTHER" id="PTHR18914:SF30">
    <property type="entry name" value="VINCULIN_ALPHA-CATENIN FAMILY MEMBER 1"/>
    <property type="match status" value="1"/>
</dbReference>
<dbReference type="GO" id="GO:0098609">
    <property type="term" value="P:cell-cell adhesion"/>
    <property type="evidence" value="ECO:0007669"/>
    <property type="project" value="TreeGrafter"/>
</dbReference>